<dbReference type="OrthoDB" id="2876408at2759"/>
<sequence>MNYTILAGDGVHYHVKQGDHSCFWSSFHNFETAKATYNKCVRNGLQQSLTLPATPNERFIVYRGAKPGIYNGCQKFVSKGLGWRGGTYERFESQKDANTAFMSYKRDRARQAQIDLIKQVLEDSEKERKNRDVASEEEESKTGDALANFDKELDAQWASLTDEEWAALLQTERE</sequence>
<proteinExistence type="predicted"/>
<evidence type="ECO:0000313" key="2">
    <source>
        <dbReference type="EMBL" id="THU81906.1"/>
    </source>
</evidence>
<name>A0A4S8L0L7_DENBC</name>
<keyword evidence="3" id="KW-1185">Reference proteome</keyword>
<accession>A0A4S8L0L7</accession>
<dbReference type="AlphaFoldDB" id="A0A4S8L0L7"/>
<protein>
    <submittedName>
        <fullName evidence="2">Uncharacterized protein</fullName>
    </submittedName>
</protein>
<evidence type="ECO:0000256" key="1">
    <source>
        <dbReference type="SAM" id="MobiDB-lite"/>
    </source>
</evidence>
<reference evidence="2 3" key="1">
    <citation type="journal article" date="2019" name="Nat. Ecol. Evol.">
        <title>Megaphylogeny resolves global patterns of mushroom evolution.</title>
        <authorList>
            <person name="Varga T."/>
            <person name="Krizsan K."/>
            <person name="Foldi C."/>
            <person name="Dima B."/>
            <person name="Sanchez-Garcia M."/>
            <person name="Sanchez-Ramirez S."/>
            <person name="Szollosi G.J."/>
            <person name="Szarkandi J.G."/>
            <person name="Papp V."/>
            <person name="Albert L."/>
            <person name="Andreopoulos W."/>
            <person name="Angelini C."/>
            <person name="Antonin V."/>
            <person name="Barry K.W."/>
            <person name="Bougher N.L."/>
            <person name="Buchanan P."/>
            <person name="Buyck B."/>
            <person name="Bense V."/>
            <person name="Catcheside P."/>
            <person name="Chovatia M."/>
            <person name="Cooper J."/>
            <person name="Damon W."/>
            <person name="Desjardin D."/>
            <person name="Finy P."/>
            <person name="Geml J."/>
            <person name="Haridas S."/>
            <person name="Hughes K."/>
            <person name="Justo A."/>
            <person name="Karasinski D."/>
            <person name="Kautmanova I."/>
            <person name="Kiss B."/>
            <person name="Kocsube S."/>
            <person name="Kotiranta H."/>
            <person name="LaButti K.M."/>
            <person name="Lechner B.E."/>
            <person name="Liimatainen K."/>
            <person name="Lipzen A."/>
            <person name="Lukacs Z."/>
            <person name="Mihaltcheva S."/>
            <person name="Morgado L.N."/>
            <person name="Niskanen T."/>
            <person name="Noordeloos M.E."/>
            <person name="Ohm R.A."/>
            <person name="Ortiz-Santana B."/>
            <person name="Ovrebo C."/>
            <person name="Racz N."/>
            <person name="Riley R."/>
            <person name="Savchenko A."/>
            <person name="Shiryaev A."/>
            <person name="Soop K."/>
            <person name="Spirin V."/>
            <person name="Szebenyi C."/>
            <person name="Tomsovsky M."/>
            <person name="Tulloss R.E."/>
            <person name="Uehling J."/>
            <person name="Grigoriev I.V."/>
            <person name="Vagvolgyi C."/>
            <person name="Papp T."/>
            <person name="Martin F.M."/>
            <person name="Miettinen O."/>
            <person name="Hibbett D.S."/>
            <person name="Nagy L.G."/>
        </authorList>
    </citation>
    <scope>NUCLEOTIDE SEQUENCE [LARGE SCALE GENOMIC DNA]</scope>
    <source>
        <strain evidence="2 3">CBS 962.96</strain>
    </source>
</reference>
<feature type="compositionally biased region" description="Basic and acidic residues" evidence="1">
    <location>
        <begin position="125"/>
        <end position="134"/>
    </location>
</feature>
<dbReference type="Proteomes" id="UP000297245">
    <property type="component" value="Unassembled WGS sequence"/>
</dbReference>
<organism evidence="2 3">
    <name type="scientific">Dendrothele bispora (strain CBS 962.96)</name>
    <dbReference type="NCBI Taxonomy" id="1314807"/>
    <lineage>
        <taxon>Eukaryota</taxon>
        <taxon>Fungi</taxon>
        <taxon>Dikarya</taxon>
        <taxon>Basidiomycota</taxon>
        <taxon>Agaricomycotina</taxon>
        <taxon>Agaricomycetes</taxon>
        <taxon>Agaricomycetidae</taxon>
        <taxon>Agaricales</taxon>
        <taxon>Agaricales incertae sedis</taxon>
        <taxon>Dendrothele</taxon>
    </lineage>
</organism>
<feature type="region of interest" description="Disordered" evidence="1">
    <location>
        <begin position="125"/>
        <end position="146"/>
    </location>
</feature>
<gene>
    <name evidence="2" type="ORF">K435DRAFT_808696</name>
</gene>
<dbReference type="EMBL" id="ML179771">
    <property type="protein sequence ID" value="THU81906.1"/>
    <property type="molecule type" value="Genomic_DNA"/>
</dbReference>
<evidence type="ECO:0000313" key="3">
    <source>
        <dbReference type="Proteomes" id="UP000297245"/>
    </source>
</evidence>